<dbReference type="PROSITE" id="PS51819">
    <property type="entry name" value="VOC"/>
    <property type="match status" value="1"/>
</dbReference>
<dbReference type="EMBL" id="SMSE01000003">
    <property type="protein sequence ID" value="TDG12530.1"/>
    <property type="molecule type" value="Genomic_DNA"/>
</dbReference>
<evidence type="ECO:0000313" key="2">
    <source>
        <dbReference type="EMBL" id="TDG12530.1"/>
    </source>
</evidence>
<feature type="domain" description="VOC" evidence="1">
    <location>
        <begin position="102"/>
        <end position="220"/>
    </location>
</feature>
<gene>
    <name evidence="2" type="ORF">E2F43_13105</name>
</gene>
<dbReference type="OrthoDB" id="4373689at2"/>
<dbReference type="Gene3D" id="3.10.180.10">
    <property type="entry name" value="2,3-Dihydroxybiphenyl 1,2-Dioxygenase, domain 1"/>
    <property type="match status" value="1"/>
</dbReference>
<organism evidence="2 3">
    <name type="scientific">Seongchinamella unica</name>
    <dbReference type="NCBI Taxonomy" id="2547392"/>
    <lineage>
        <taxon>Bacteria</taxon>
        <taxon>Pseudomonadati</taxon>
        <taxon>Pseudomonadota</taxon>
        <taxon>Gammaproteobacteria</taxon>
        <taxon>Cellvibrionales</taxon>
        <taxon>Halieaceae</taxon>
        <taxon>Seongchinamella</taxon>
    </lineage>
</organism>
<reference evidence="2 3" key="1">
    <citation type="submission" date="2019-03" db="EMBL/GenBank/DDBJ databases">
        <title>Seongchinamella monodicae gen. nov., sp. nov., a novel member of the Gammaproteobacteria isolated from a tidal mudflat of beach.</title>
        <authorList>
            <person name="Yang H.G."/>
            <person name="Kang J.W."/>
            <person name="Lee S.D."/>
        </authorList>
    </citation>
    <scope>NUCLEOTIDE SEQUENCE [LARGE SCALE GENOMIC DNA]</scope>
    <source>
        <strain evidence="2 3">GH4-78</strain>
    </source>
</reference>
<dbReference type="SUPFAM" id="SSF54593">
    <property type="entry name" value="Glyoxalase/Bleomycin resistance protein/Dihydroxybiphenyl dioxygenase"/>
    <property type="match status" value="1"/>
</dbReference>
<dbReference type="Pfam" id="PF00903">
    <property type="entry name" value="Glyoxalase"/>
    <property type="match status" value="1"/>
</dbReference>
<accession>A0A4R5LPT9</accession>
<dbReference type="InterPro" id="IPR004360">
    <property type="entry name" value="Glyas_Fos-R_dOase_dom"/>
</dbReference>
<protein>
    <recommendedName>
        <fullName evidence="1">VOC domain-containing protein</fullName>
    </recommendedName>
</protein>
<name>A0A4R5LPT9_9GAMM</name>
<proteinExistence type="predicted"/>
<comment type="caution">
    <text evidence="2">The sequence shown here is derived from an EMBL/GenBank/DDBJ whole genome shotgun (WGS) entry which is preliminary data.</text>
</comment>
<keyword evidence="3" id="KW-1185">Reference proteome</keyword>
<evidence type="ECO:0000259" key="1">
    <source>
        <dbReference type="PROSITE" id="PS51819"/>
    </source>
</evidence>
<dbReference type="Proteomes" id="UP000295554">
    <property type="component" value="Unassembled WGS sequence"/>
</dbReference>
<dbReference type="InterPro" id="IPR037523">
    <property type="entry name" value="VOC_core"/>
</dbReference>
<sequence>MFPAFDHILIEVPVLGAAADDYARLLPRPTGDSFLLGNVNIRLSQVDGLARPRIASLALLDPALASGSSAPLAGGPGNIPLSRAHSREPDYQEPASACGIYAVDHLVLQSGDADACISLFRDQLGLRLALDQQVPEWGGRMLFFRHGKMTLEVIHNPEDPPARDFFWGITYLCLDIDATLAVLDATGVKHSPVREGRKPGTRVSTLKSHCLGLPTLLISP</sequence>
<dbReference type="InterPro" id="IPR029068">
    <property type="entry name" value="Glyas_Bleomycin-R_OHBP_Dase"/>
</dbReference>
<evidence type="ECO:0000313" key="3">
    <source>
        <dbReference type="Proteomes" id="UP000295554"/>
    </source>
</evidence>
<dbReference type="AlphaFoldDB" id="A0A4R5LPT9"/>
<dbReference type="RefSeq" id="WP_133213400.1">
    <property type="nucleotide sequence ID" value="NZ_SMSE01000003.1"/>
</dbReference>